<dbReference type="Proteomes" id="UP000663882">
    <property type="component" value="Unassembled WGS sequence"/>
</dbReference>
<organism evidence="1 2">
    <name type="scientific">Rotaria sordida</name>
    <dbReference type="NCBI Taxonomy" id="392033"/>
    <lineage>
        <taxon>Eukaryota</taxon>
        <taxon>Metazoa</taxon>
        <taxon>Spiralia</taxon>
        <taxon>Gnathifera</taxon>
        <taxon>Rotifera</taxon>
        <taxon>Eurotatoria</taxon>
        <taxon>Bdelloidea</taxon>
        <taxon>Philodinida</taxon>
        <taxon>Philodinidae</taxon>
        <taxon>Rotaria</taxon>
    </lineage>
</organism>
<sequence length="194" mass="23390">MVDKYSLSSIKLDKLISHRNEELIENNFDIDKKCFYMKTVDITSRLGQFAWRQITPSTILLPVIFRHSHREEYLCVQMINIHLLSKYPFESLSYSINQLPIDYFLLTEYEAKLFQHINKFHSNEYLSNNYQLDYSRLDSSYITPFIPFIRFYQFIYSTSQFIQNNQFYISSKYNTSILGNYIHFNTDTSFLSYR</sequence>
<dbReference type="EMBL" id="CAJNOO010001116">
    <property type="protein sequence ID" value="CAF1098883.1"/>
    <property type="molecule type" value="Genomic_DNA"/>
</dbReference>
<evidence type="ECO:0000313" key="2">
    <source>
        <dbReference type="Proteomes" id="UP000663882"/>
    </source>
</evidence>
<accession>A0A814P207</accession>
<dbReference type="AlphaFoldDB" id="A0A814P207"/>
<name>A0A814P207_9BILA</name>
<proteinExistence type="predicted"/>
<reference evidence="1" key="1">
    <citation type="submission" date="2021-02" db="EMBL/GenBank/DDBJ databases">
        <authorList>
            <person name="Nowell W R."/>
        </authorList>
    </citation>
    <scope>NUCLEOTIDE SEQUENCE</scope>
</reference>
<protein>
    <submittedName>
        <fullName evidence="1">Uncharacterized protein</fullName>
    </submittedName>
</protein>
<dbReference type="OrthoDB" id="6497308at2759"/>
<evidence type="ECO:0000313" key="1">
    <source>
        <dbReference type="EMBL" id="CAF1098883.1"/>
    </source>
</evidence>
<comment type="caution">
    <text evidence="1">The sequence shown here is derived from an EMBL/GenBank/DDBJ whole genome shotgun (WGS) entry which is preliminary data.</text>
</comment>
<gene>
    <name evidence="1" type="ORF">RFH988_LOCUS19202</name>
</gene>